<dbReference type="AlphaFoldDB" id="A0A937XDH3"/>
<evidence type="ECO:0000256" key="4">
    <source>
        <dbReference type="ARBA" id="ARBA00022525"/>
    </source>
</evidence>
<organism evidence="9 10">
    <name type="scientific">Eiseniibacteriota bacterium</name>
    <dbReference type="NCBI Taxonomy" id="2212470"/>
    <lineage>
        <taxon>Bacteria</taxon>
        <taxon>Candidatus Eiseniibacteriota</taxon>
    </lineage>
</organism>
<evidence type="ECO:0000256" key="3">
    <source>
        <dbReference type="ARBA" id="ARBA00004613"/>
    </source>
</evidence>
<keyword evidence="7" id="KW-0998">Cell outer membrane</keyword>
<evidence type="ECO:0000256" key="6">
    <source>
        <dbReference type="ARBA" id="ARBA00023136"/>
    </source>
</evidence>
<dbReference type="PANTHER" id="PTHR11319:SF35">
    <property type="entry name" value="OUTER MEMBRANE PROTEIN PMPC-RELATED"/>
    <property type="match status" value="1"/>
</dbReference>
<evidence type="ECO:0000313" key="9">
    <source>
        <dbReference type="EMBL" id="MBM3319042.1"/>
    </source>
</evidence>
<dbReference type="Pfam" id="PF02415">
    <property type="entry name" value="Chlam_PMP"/>
    <property type="match status" value="1"/>
</dbReference>
<evidence type="ECO:0000256" key="7">
    <source>
        <dbReference type="ARBA" id="ARBA00023237"/>
    </source>
</evidence>
<dbReference type="InterPro" id="IPR003368">
    <property type="entry name" value="POMP_repeat"/>
</dbReference>
<sequence>MGGGLAFIEGAGGSLTQCEIVSGRAGRGGGVYCQGAEPRFELCRLVGNRAEGTAPDGLGGGAYVEAAEGDAVPSFVECTLQGNRASVDGGGAYLKLDGRWDSIEFAECTFIENFATARGGALASAAPGSVHLAACDIRLNFAQEGGAISGSGGASIRAADSDFVYNEAWLHGGGLHLQDADATLVGSRFRANSAGGAGSRTAHYGGVAAVFGGRLTMESCQCTANYADTHGGAVYSSGGYGLETLACLFEGNQVGTDGGALFLAGGTQHSLHSTIFRLNEAGDDGGAIVVRDVTQLTASWCQFDRNSADDDGGAIYAYDRVTLGLRNSTFSLNRAPDGGAVNLNNQCAATVDNSIFAFSEVGAAFHCPGGSTAVLACCDVFGNAGGDWVGCLLGQDAGAGNISLDPLFCDKEQGDLSVGGASHAPPRTTPSAGRSARRRSAAREGSRLSAASPATARESRRRS</sequence>
<feature type="non-terminal residue" evidence="9">
    <location>
        <position position="1"/>
    </location>
</feature>
<keyword evidence="5" id="KW-0732">Signal</keyword>
<dbReference type="SUPFAM" id="SSF51126">
    <property type="entry name" value="Pectin lyase-like"/>
    <property type="match status" value="2"/>
</dbReference>
<comment type="subcellular location">
    <subcellularLocation>
        <location evidence="1">Cell envelope</location>
    </subcellularLocation>
    <subcellularLocation>
        <location evidence="2">Cell outer membrane</location>
    </subcellularLocation>
    <subcellularLocation>
        <location evidence="3">Secreted</location>
    </subcellularLocation>
</comment>
<feature type="region of interest" description="Disordered" evidence="8">
    <location>
        <begin position="415"/>
        <end position="463"/>
    </location>
</feature>
<dbReference type="InterPro" id="IPR011050">
    <property type="entry name" value="Pectin_lyase_fold/virulence"/>
</dbReference>
<evidence type="ECO:0000256" key="2">
    <source>
        <dbReference type="ARBA" id="ARBA00004442"/>
    </source>
</evidence>
<dbReference type="Proteomes" id="UP000748308">
    <property type="component" value="Unassembled WGS sequence"/>
</dbReference>
<evidence type="ECO:0000256" key="8">
    <source>
        <dbReference type="SAM" id="MobiDB-lite"/>
    </source>
</evidence>
<dbReference type="NCBIfam" id="TIGR01376">
    <property type="entry name" value="POMP_repeat"/>
    <property type="match status" value="1"/>
</dbReference>
<evidence type="ECO:0000256" key="5">
    <source>
        <dbReference type="ARBA" id="ARBA00022729"/>
    </source>
</evidence>
<keyword evidence="4" id="KW-0964">Secreted</keyword>
<accession>A0A937XDH3</accession>
<gene>
    <name evidence="9" type="ORF">FJY75_14440</name>
</gene>
<protein>
    <recommendedName>
        <fullName evidence="11">Right-handed parallel beta-helix repeat-containing protein</fullName>
    </recommendedName>
</protein>
<keyword evidence="6" id="KW-0472">Membrane</keyword>
<reference evidence="9" key="1">
    <citation type="submission" date="2019-03" db="EMBL/GenBank/DDBJ databases">
        <title>Lake Tanganyika Metagenome-Assembled Genomes (MAGs).</title>
        <authorList>
            <person name="Tran P."/>
        </authorList>
    </citation>
    <scope>NUCLEOTIDE SEQUENCE</scope>
    <source>
        <strain evidence="9">M_DeepCast_400m_m2_100</strain>
    </source>
</reference>
<name>A0A937XDH3_UNCEI</name>
<evidence type="ECO:0000256" key="1">
    <source>
        <dbReference type="ARBA" id="ARBA00004196"/>
    </source>
</evidence>
<comment type="caution">
    <text evidence="9">The sequence shown here is derived from an EMBL/GenBank/DDBJ whole genome shotgun (WGS) entry which is preliminary data.</text>
</comment>
<dbReference type="PANTHER" id="PTHR11319">
    <property type="entry name" value="G PROTEIN-COUPLED RECEPTOR-RELATED"/>
    <property type="match status" value="1"/>
</dbReference>
<evidence type="ECO:0000313" key="10">
    <source>
        <dbReference type="Proteomes" id="UP000748308"/>
    </source>
</evidence>
<proteinExistence type="predicted"/>
<dbReference type="GO" id="GO:0009279">
    <property type="term" value="C:cell outer membrane"/>
    <property type="evidence" value="ECO:0007669"/>
    <property type="project" value="UniProtKB-SubCell"/>
</dbReference>
<dbReference type="EMBL" id="VGIY01000610">
    <property type="protein sequence ID" value="MBM3319042.1"/>
    <property type="molecule type" value="Genomic_DNA"/>
</dbReference>
<evidence type="ECO:0008006" key="11">
    <source>
        <dbReference type="Google" id="ProtNLM"/>
    </source>
</evidence>
<dbReference type="GO" id="GO:0005576">
    <property type="term" value="C:extracellular region"/>
    <property type="evidence" value="ECO:0007669"/>
    <property type="project" value="UniProtKB-SubCell"/>
</dbReference>